<dbReference type="SMART" id="SM00176">
    <property type="entry name" value="RAN"/>
    <property type="match status" value="1"/>
</dbReference>
<keyword evidence="5" id="KW-0342">GTP-binding</keyword>
<keyword evidence="3" id="KW-0547">Nucleotide-binding</keyword>
<dbReference type="InterPro" id="IPR020849">
    <property type="entry name" value="Small_GTPase_Ras-type"/>
</dbReference>
<dbReference type="GO" id="GO:0003924">
    <property type="term" value="F:GTPase activity"/>
    <property type="evidence" value="ECO:0007669"/>
    <property type="project" value="InterPro"/>
</dbReference>
<dbReference type="EMBL" id="MU003768">
    <property type="protein sequence ID" value="KAF2725303.1"/>
    <property type="molecule type" value="Genomic_DNA"/>
</dbReference>
<dbReference type="GO" id="GO:0005525">
    <property type="term" value="F:GTP binding"/>
    <property type="evidence" value="ECO:0007669"/>
    <property type="project" value="UniProtKB-KW"/>
</dbReference>
<dbReference type="SMART" id="SM00174">
    <property type="entry name" value="RHO"/>
    <property type="match status" value="1"/>
</dbReference>
<dbReference type="GO" id="GO:0005886">
    <property type="term" value="C:plasma membrane"/>
    <property type="evidence" value="ECO:0007669"/>
    <property type="project" value="UniProtKB-SubCell"/>
</dbReference>
<keyword evidence="2" id="KW-1003">Cell membrane</keyword>
<feature type="compositionally biased region" description="Gly residues" evidence="7">
    <location>
        <begin position="193"/>
        <end position="203"/>
    </location>
</feature>
<sequence>MPLREYHIAVLGSGGVGKSCLTAQFVQGIFIERYDPTIEDSYRKVLNVDGRQVMLEIMDTAGTEQFTSMREMYMRNAQGFLLVFSITSTSSLAELDELRDQIAHMKGDDPADPVPIVLVGNKCDLEDDRAVSRARAFLISQEWQVPYYETSARRRQNVQAVFLDVCRQIIRRELKHREREGERRSNNAYRPHGGPGESGGGSGSVRVRSKGYGRDRDRNKPRDRDRSRRHKTCVIL</sequence>
<comment type="subcellular location">
    <subcellularLocation>
        <location evidence="1">Cell membrane</location>
    </subcellularLocation>
</comment>
<dbReference type="PANTHER" id="PTHR24070">
    <property type="entry name" value="RAS, DI-RAS, AND RHEB FAMILY MEMBERS OF SMALL GTPASE SUPERFAMILY"/>
    <property type="match status" value="1"/>
</dbReference>
<dbReference type="OrthoDB" id="5976022at2759"/>
<feature type="compositionally biased region" description="Basic and acidic residues" evidence="7">
    <location>
        <begin position="212"/>
        <end position="226"/>
    </location>
</feature>
<dbReference type="PRINTS" id="PR00449">
    <property type="entry name" value="RASTRNSFRMNG"/>
</dbReference>
<evidence type="ECO:0000256" key="5">
    <source>
        <dbReference type="ARBA" id="ARBA00023134"/>
    </source>
</evidence>
<keyword evidence="4" id="KW-0378">Hydrolase</keyword>
<dbReference type="InterPro" id="IPR001806">
    <property type="entry name" value="Small_GTPase"/>
</dbReference>
<dbReference type="Proteomes" id="UP000799441">
    <property type="component" value="Unassembled WGS sequence"/>
</dbReference>
<dbReference type="Gene3D" id="3.40.50.300">
    <property type="entry name" value="P-loop containing nucleotide triphosphate hydrolases"/>
    <property type="match status" value="1"/>
</dbReference>
<dbReference type="PROSITE" id="PS51419">
    <property type="entry name" value="RAB"/>
    <property type="match status" value="1"/>
</dbReference>
<organism evidence="8 9">
    <name type="scientific">Polychaeton citri CBS 116435</name>
    <dbReference type="NCBI Taxonomy" id="1314669"/>
    <lineage>
        <taxon>Eukaryota</taxon>
        <taxon>Fungi</taxon>
        <taxon>Dikarya</taxon>
        <taxon>Ascomycota</taxon>
        <taxon>Pezizomycotina</taxon>
        <taxon>Dothideomycetes</taxon>
        <taxon>Dothideomycetidae</taxon>
        <taxon>Capnodiales</taxon>
        <taxon>Capnodiaceae</taxon>
        <taxon>Polychaeton</taxon>
    </lineage>
</organism>
<reference evidence="8" key="1">
    <citation type="journal article" date="2020" name="Stud. Mycol.">
        <title>101 Dothideomycetes genomes: a test case for predicting lifestyles and emergence of pathogens.</title>
        <authorList>
            <person name="Haridas S."/>
            <person name="Albert R."/>
            <person name="Binder M."/>
            <person name="Bloem J."/>
            <person name="Labutti K."/>
            <person name="Salamov A."/>
            <person name="Andreopoulos B."/>
            <person name="Baker S."/>
            <person name="Barry K."/>
            <person name="Bills G."/>
            <person name="Bluhm B."/>
            <person name="Cannon C."/>
            <person name="Castanera R."/>
            <person name="Culley D."/>
            <person name="Daum C."/>
            <person name="Ezra D."/>
            <person name="Gonzalez J."/>
            <person name="Henrissat B."/>
            <person name="Kuo A."/>
            <person name="Liang C."/>
            <person name="Lipzen A."/>
            <person name="Lutzoni F."/>
            <person name="Magnuson J."/>
            <person name="Mondo S."/>
            <person name="Nolan M."/>
            <person name="Ohm R."/>
            <person name="Pangilinan J."/>
            <person name="Park H.-J."/>
            <person name="Ramirez L."/>
            <person name="Alfaro M."/>
            <person name="Sun H."/>
            <person name="Tritt A."/>
            <person name="Yoshinaga Y."/>
            <person name="Zwiers L.-H."/>
            <person name="Turgeon B."/>
            <person name="Goodwin S."/>
            <person name="Spatafora J."/>
            <person name="Crous P."/>
            <person name="Grigoriev I."/>
        </authorList>
    </citation>
    <scope>NUCLEOTIDE SEQUENCE</scope>
    <source>
        <strain evidence="8">CBS 116435</strain>
    </source>
</reference>
<dbReference type="InterPro" id="IPR005225">
    <property type="entry name" value="Small_GTP-bd"/>
</dbReference>
<dbReference type="PROSITE" id="PS51420">
    <property type="entry name" value="RHO"/>
    <property type="match status" value="1"/>
</dbReference>
<accession>A0A9P4QGS9</accession>
<dbReference type="FunFam" id="3.40.50.300:FF:001763">
    <property type="entry name" value="Ras family gtpase"/>
    <property type="match status" value="1"/>
</dbReference>
<feature type="region of interest" description="Disordered" evidence="7">
    <location>
        <begin position="177"/>
        <end position="236"/>
    </location>
</feature>
<evidence type="ECO:0000313" key="9">
    <source>
        <dbReference type="Proteomes" id="UP000799441"/>
    </source>
</evidence>
<evidence type="ECO:0000256" key="3">
    <source>
        <dbReference type="ARBA" id="ARBA00022741"/>
    </source>
</evidence>
<feature type="compositionally biased region" description="Basic residues" evidence="7">
    <location>
        <begin position="227"/>
        <end position="236"/>
    </location>
</feature>
<dbReference type="PROSITE" id="PS51421">
    <property type="entry name" value="RAS"/>
    <property type="match status" value="1"/>
</dbReference>
<dbReference type="AlphaFoldDB" id="A0A9P4QGS9"/>
<keyword evidence="9" id="KW-1185">Reference proteome</keyword>
<evidence type="ECO:0000256" key="6">
    <source>
        <dbReference type="ARBA" id="ARBA00023136"/>
    </source>
</evidence>
<evidence type="ECO:0000256" key="7">
    <source>
        <dbReference type="SAM" id="MobiDB-lite"/>
    </source>
</evidence>
<dbReference type="InterPro" id="IPR027417">
    <property type="entry name" value="P-loop_NTPase"/>
</dbReference>
<name>A0A9P4QGS9_9PEZI</name>
<evidence type="ECO:0000256" key="1">
    <source>
        <dbReference type="ARBA" id="ARBA00004236"/>
    </source>
</evidence>
<dbReference type="Pfam" id="PF00071">
    <property type="entry name" value="Ras"/>
    <property type="match status" value="1"/>
</dbReference>
<protein>
    <submittedName>
        <fullName evidence="8">Ras-domain-containing protein</fullName>
    </submittedName>
</protein>
<evidence type="ECO:0000313" key="8">
    <source>
        <dbReference type="EMBL" id="KAF2725303.1"/>
    </source>
</evidence>
<dbReference type="NCBIfam" id="TIGR00231">
    <property type="entry name" value="small_GTP"/>
    <property type="match status" value="1"/>
</dbReference>
<comment type="caution">
    <text evidence="8">The sequence shown here is derived from an EMBL/GenBank/DDBJ whole genome shotgun (WGS) entry which is preliminary data.</text>
</comment>
<evidence type="ECO:0000256" key="2">
    <source>
        <dbReference type="ARBA" id="ARBA00022475"/>
    </source>
</evidence>
<keyword evidence="6" id="KW-0472">Membrane</keyword>
<proteinExistence type="predicted"/>
<evidence type="ECO:0000256" key="4">
    <source>
        <dbReference type="ARBA" id="ARBA00022801"/>
    </source>
</evidence>
<gene>
    <name evidence="8" type="ORF">K431DRAFT_100322</name>
</gene>
<dbReference type="SMART" id="SM00173">
    <property type="entry name" value="RAS"/>
    <property type="match status" value="1"/>
</dbReference>
<dbReference type="SUPFAM" id="SSF52540">
    <property type="entry name" value="P-loop containing nucleoside triphosphate hydrolases"/>
    <property type="match status" value="1"/>
</dbReference>
<dbReference type="SMART" id="SM00175">
    <property type="entry name" value="RAB"/>
    <property type="match status" value="1"/>
</dbReference>
<dbReference type="GO" id="GO:0007165">
    <property type="term" value="P:signal transduction"/>
    <property type="evidence" value="ECO:0007669"/>
    <property type="project" value="InterPro"/>
</dbReference>